<keyword evidence="2" id="KW-1185">Reference proteome</keyword>
<dbReference type="Proteomes" id="UP001054837">
    <property type="component" value="Unassembled WGS sequence"/>
</dbReference>
<dbReference type="EMBL" id="BPLQ01002032">
    <property type="protein sequence ID" value="GIX87926.1"/>
    <property type="molecule type" value="Genomic_DNA"/>
</dbReference>
<evidence type="ECO:0000313" key="2">
    <source>
        <dbReference type="Proteomes" id="UP001054837"/>
    </source>
</evidence>
<sequence length="176" mass="19385">MGARNGSEGTHLAEALPEEHRFDHLSDCPAHTPFPKTLIKSPAHFWGQVARARSRICVKAPEDAFVCDSISLPRIIQTPVPIASHKLVVPTSLLRVFEVFLNRRRPVGHPSCSWRDCDKMVITVGLPNISIARCAPYLCFFCIAAPLLSGPRSCDARGSSGSWSSVLRDFFLKGFS</sequence>
<accession>A0AAV4NWG6</accession>
<name>A0AAV4NWG6_9ARAC</name>
<gene>
    <name evidence="1" type="ORF">CDAR_437551</name>
</gene>
<reference evidence="1 2" key="1">
    <citation type="submission" date="2021-06" db="EMBL/GenBank/DDBJ databases">
        <title>Caerostris darwini draft genome.</title>
        <authorList>
            <person name="Kono N."/>
            <person name="Arakawa K."/>
        </authorList>
    </citation>
    <scope>NUCLEOTIDE SEQUENCE [LARGE SCALE GENOMIC DNA]</scope>
</reference>
<organism evidence="1 2">
    <name type="scientific">Caerostris darwini</name>
    <dbReference type="NCBI Taxonomy" id="1538125"/>
    <lineage>
        <taxon>Eukaryota</taxon>
        <taxon>Metazoa</taxon>
        <taxon>Ecdysozoa</taxon>
        <taxon>Arthropoda</taxon>
        <taxon>Chelicerata</taxon>
        <taxon>Arachnida</taxon>
        <taxon>Araneae</taxon>
        <taxon>Araneomorphae</taxon>
        <taxon>Entelegynae</taxon>
        <taxon>Araneoidea</taxon>
        <taxon>Araneidae</taxon>
        <taxon>Caerostris</taxon>
    </lineage>
</organism>
<comment type="caution">
    <text evidence="1">The sequence shown here is derived from an EMBL/GenBank/DDBJ whole genome shotgun (WGS) entry which is preliminary data.</text>
</comment>
<evidence type="ECO:0000313" key="1">
    <source>
        <dbReference type="EMBL" id="GIX87926.1"/>
    </source>
</evidence>
<proteinExistence type="predicted"/>
<protein>
    <submittedName>
        <fullName evidence="1">Uncharacterized protein</fullName>
    </submittedName>
</protein>
<dbReference type="AlphaFoldDB" id="A0AAV4NWG6"/>